<evidence type="ECO:0000259" key="4">
    <source>
        <dbReference type="PROSITE" id="PS51350"/>
    </source>
</evidence>
<dbReference type="EMBL" id="OMOH01000004">
    <property type="protein sequence ID" value="SPF68197.1"/>
    <property type="molecule type" value="Genomic_DNA"/>
</dbReference>
<dbReference type="GO" id="GO:0009401">
    <property type="term" value="P:phosphoenolpyruvate-dependent sugar phosphotransferase system"/>
    <property type="evidence" value="ECO:0007669"/>
    <property type="project" value="UniProtKB-KW"/>
</dbReference>
<proteinExistence type="predicted"/>
<evidence type="ECO:0000256" key="1">
    <source>
        <dbReference type="ARBA" id="ARBA00004496"/>
    </source>
</evidence>
<dbReference type="InterPro" id="IPR035895">
    <property type="entry name" value="HPr-like_sf"/>
</dbReference>
<accession>A0A375I094</accession>
<sequence length="90" mass="9499">MISRTVTISDPLGIHARTAALLAGAAEQFESSLWLSCRGERASLTNQLKVLALGARQGDEVLVLADGLDETEALDAIADRLTHPVEPFGG</sequence>
<keyword evidence="2" id="KW-0963">Cytoplasm</keyword>
<name>A0A375I094_9ACTN</name>
<evidence type="ECO:0000256" key="3">
    <source>
        <dbReference type="ARBA" id="ARBA00022683"/>
    </source>
</evidence>
<evidence type="ECO:0000313" key="6">
    <source>
        <dbReference type="Proteomes" id="UP000265962"/>
    </source>
</evidence>
<keyword evidence="6" id="KW-1185">Reference proteome</keyword>
<dbReference type="AlphaFoldDB" id="A0A375I094"/>
<organism evidence="5 6">
    <name type="scientific">Propionibacterium ruminifibrarum</name>
    <dbReference type="NCBI Taxonomy" id="1962131"/>
    <lineage>
        <taxon>Bacteria</taxon>
        <taxon>Bacillati</taxon>
        <taxon>Actinomycetota</taxon>
        <taxon>Actinomycetes</taxon>
        <taxon>Propionibacteriales</taxon>
        <taxon>Propionibacteriaceae</taxon>
        <taxon>Propionibacterium</taxon>
    </lineage>
</organism>
<feature type="domain" description="HPr" evidence="4">
    <location>
        <begin position="1"/>
        <end position="90"/>
    </location>
</feature>
<dbReference type="RefSeq" id="WP_119715386.1">
    <property type="nucleotide sequence ID" value="NZ_OMOH01000004.1"/>
</dbReference>
<dbReference type="Proteomes" id="UP000265962">
    <property type="component" value="Unassembled WGS sequence"/>
</dbReference>
<evidence type="ECO:0000313" key="5">
    <source>
        <dbReference type="EMBL" id="SPF68197.1"/>
    </source>
</evidence>
<protein>
    <submittedName>
        <fullName evidence="5">PTS HPr component phosphorylation site</fullName>
    </submittedName>
</protein>
<keyword evidence="3" id="KW-0598">Phosphotransferase system</keyword>
<reference evidence="6" key="1">
    <citation type="submission" date="2018-02" db="EMBL/GenBank/DDBJ databases">
        <authorList>
            <person name="Hornung B."/>
        </authorList>
    </citation>
    <scope>NUCLEOTIDE SEQUENCE [LARGE SCALE GENOMIC DNA]</scope>
</reference>
<dbReference type="Gene3D" id="3.30.1340.10">
    <property type="entry name" value="HPr-like"/>
    <property type="match status" value="1"/>
</dbReference>
<dbReference type="GO" id="GO:0005737">
    <property type="term" value="C:cytoplasm"/>
    <property type="evidence" value="ECO:0007669"/>
    <property type="project" value="UniProtKB-SubCell"/>
</dbReference>
<dbReference type="InterPro" id="IPR050399">
    <property type="entry name" value="HPr"/>
</dbReference>
<dbReference type="InterPro" id="IPR000032">
    <property type="entry name" value="HPr-like"/>
</dbReference>
<dbReference type="PANTHER" id="PTHR33705:SF2">
    <property type="entry name" value="PHOSPHOCARRIER PROTEIN NPR"/>
    <property type="match status" value="1"/>
</dbReference>
<dbReference type="PANTHER" id="PTHR33705">
    <property type="entry name" value="PHOSPHOCARRIER PROTEIN HPR"/>
    <property type="match status" value="1"/>
</dbReference>
<dbReference type="Pfam" id="PF00381">
    <property type="entry name" value="PTS-HPr"/>
    <property type="match status" value="1"/>
</dbReference>
<dbReference type="PRINTS" id="PR00107">
    <property type="entry name" value="PHOSPHOCPHPR"/>
</dbReference>
<dbReference type="NCBIfam" id="TIGR01003">
    <property type="entry name" value="PTS_HPr_family"/>
    <property type="match status" value="1"/>
</dbReference>
<gene>
    <name evidence="5" type="ORF">PROPJV5_1140</name>
</gene>
<comment type="subcellular location">
    <subcellularLocation>
        <location evidence="1">Cytoplasm</location>
    </subcellularLocation>
</comment>
<dbReference type="SUPFAM" id="SSF55594">
    <property type="entry name" value="HPr-like"/>
    <property type="match status" value="1"/>
</dbReference>
<dbReference type="OrthoDB" id="5122524at2"/>
<evidence type="ECO:0000256" key="2">
    <source>
        <dbReference type="ARBA" id="ARBA00022490"/>
    </source>
</evidence>
<dbReference type="PROSITE" id="PS51350">
    <property type="entry name" value="PTS_HPR_DOM"/>
    <property type="match status" value="1"/>
</dbReference>